<evidence type="ECO:0000313" key="11">
    <source>
        <dbReference type="Proteomes" id="UP000604341"/>
    </source>
</evidence>
<organism evidence="10 11">
    <name type="scientific">Deinococcus radiotolerans</name>
    <dbReference type="NCBI Taxonomy" id="1309407"/>
    <lineage>
        <taxon>Bacteria</taxon>
        <taxon>Thermotogati</taxon>
        <taxon>Deinococcota</taxon>
        <taxon>Deinococci</taxon>
        <taxon>Deinococcales</taxon>
        <taxon>Deinococcaceae</taxon>
        <taxon>Deinococcus</taxon>
    </lineage>
</organism>
<dbReference type="Pfam" id="PF24708">
    <property type="entry name" value="Lip_C"/>
    <property type="match status" value="1"/>
</dbReference>
<comment type="subcellular location">
    <subcellularLocation>
        <location evidence="2">Secreted</location>
    </subcellularLocation>
</comment>
<evidence type="ECO:0000256" key="5">
    <source>
        <dbReference type="ARBA" id="ARBA00022729"/>
    </source>
</evidence>
<feature type="compositionally biased region" description="Polar residues" evidence="8">
    <location>
        <begin position="34"/>
        <end position="48"/>
    </location>
</feature>
<comment type="caution">
    <text evidence="10">The sequence shown here is derived from an EMBL/GenBank/DDBJ whole genome shotgun (WGS) entry which is preliminary data.</text>
</comment>
<evidence type="ECO:0000256" key="1">
    <source>
        <dbReference type="ARBA" id="ARBA00001024"/>
    </source>
</evidence>
<comment type="catalytic activity">
    <reaction evidence="1">
        <text>a triacylglycerol + H2O = a diacylglycerol + a fatty acid + H(+)</text>
        <dbReference type="Rhea" id="RHEA:12044"/>
        <dbReference type="ChEBI" id="CHEBI:15377"/>
        <dbReference type="ChEBI" id="CHEBI:15378"/>
        <dbReference type="ChEBI" id="CHEBI:17855"/>
        <dbReference type="ChEBI" id="CHEBI:18035"/>
        <dbReference type="ChEBI" id="CHEBI:28868"/>
        <dbReference type="EC" id="3.1.1.3"/>
    </reaction>
</comment>
<name>A0ABQ2FDL6_9DEIO</name>
<gene>
    <name evidence="10" type="ORF">GCM10010844_03150</name>
</gene>
<proteinExistence type="predicted"/>
<keyword evidence="4" id="KW-0964">Secreted</keyword>
<reference evidence="11" key="1">
    <citation type="journal article" date="2019" name="Int. J. Syst. Evol. Microbiol.">
        <title>The Global Catalogue of Microorganisms (GCM) 10K type strain sequencing project: providing services to taxonomists for standard genome sequencing and annotation.</title>
        <authorList>
            <consortium name="The Broad Institute Genomics Platform"/>
            <consortium name="The Broad Institute Genome Sequencing Center for Infectious Disease"/>
            <person name="Wu L."/>
            <person name="Ma J."/>
        </authorList>
    </citation>
    <scope>NUCLEOTIDE SEQUENCE [LARGE SCALE GENOMIC DNA]</scope>
    <source>
        <strain evidence="11">JCM 19173</strain>
    </source>
</reference>
<keyword evidence="11" id="KW-1185">Reference proteome</keyword>
<keyword evidence="5" id="KW-0732">Signal</keyword>
<evidence type="ECO:0000256" key="8">
    <source>
        <dbReference type="SAM" id="MobiDB-lite"/>
    </source>
</evidence>
<keyword evidence="6" id="KW-0378">Hydrolase</keyword>
<evidence type="ECO:0000256" key="7">
    <source>
        <dbReference type="ARBA" id="ARBA00023098"/>
    </source>
</evidence>
<sequence>MAAWTATQETVMTASRLPLTLLLAVTSLLSACRSASTPPTSVRATTDTARPEPTAPAALTDLTTTQPGGVPLRTQALDKSTPLILVHGLGGWGRDEALGLRYWGGLNDVQADLRAQGYAVYTASLGPVSSNWDRAAELYAQIKGGCVDYGAAHAQTQGHARTDAKKCYPGFYPQWDAAHPVNLLGHSMGGQTARLLVKLLDDGDATNRSSGGLYAGGRAGWVRSVMTVSSPNSGSPAADTLQGAIPMFKNLILAFAASVGSVDPENFVYDFDLGQWGLARATGESFSRYQDRVFASGIWTSRDQAAWDLSVDGSAALNTLTGRSRSTKYFSWETNATTPGLVSGWHYPNLTMNAALSPIAYPYAWPLKPGLGNITGRSPSGSVTYDNSWWANDGIVPNRSMNAPLGQTSAAYTGQVTTLGSWYRLGRIDGYDHIDITGNLSFRDVKAFYRNQAAFLAGQ</sequence>
<dbReference type="InterPro" id="IPR029058">
    <property type="entry name" value="AB_hydrolase_fold"/>
</dbReference>
<dbReference type="EMBL" id="BMPE01000001">
    <property type="protein sequence ID" value="GGK87941.1"/>
    <property type="molecule type" value="Genomic_DNA"/>
</dbReference>
<dbReference type="InterPro" id="IPR056304">
    <property type="entry name" value="Lip-like_C"/>
</dbReference>
<dbReference type="PANTHER" id="PTHR34043:SF3">
    <property type="entry name" value="ALPHA_BETA-HYDROLASES SUPERFAMILY PROTEIN"/>
    <property type="match status" value="1"/>
</dbReference>
<dbReference type="PANTHER" id="PTHR34043">
    <property type="entry name" value="ALPHA/BETA-HYDROLASES SUPERFAMILY PROTEIN"/>
    <property type="match status" value="1"/>
</dbReference>
<keyword evidence="7" id="KW-0443">Lipid metabolism</keyword>
<dbReference type="EC" id="3.1.1.3" evidence="3"/>
<dbReference type="Gene3D" id="3.40.50.1820">
    <property type="entry name" value="alpha/beta hydrolase"/>
    <property type="match status" value="1"/>
</dbReference>
<evidence type="ECO:0000256" key="2">
    <source>
        <dbReference type="ARBA" id="ARBA00004613"/>
    </source>
</evidence>
<accession>A0ABQ2FDL6</accession>
<dbReference type="Proteomes" id="UP000604341">
    <property type="component" value="Unassembled WGS sequence"/>
</dbReference>
<feature type="compositionally biased region" description="Low complexity" evidence="8">
    <location>
        <begin position="55"/>
        <end position="65"/>
    </location>
</feature>
<evidence type="ECO:0000259" key="9">
    <source>
        <dbReference type="Pfam" id="PF24708"/>
    </source>
</evidence>
<evidence type="ECO:0000313" key="10">
    <source>
        <dbReference type="EMBL" id="GGK87941.1"/>
    </source>
</evidence>
<dbReference type="SUPFAM" id="SSF53474">
    <property type="entry name" value="alpha/beta-Hydrolases"/>
    <property type="match status" value="1"/>
</dbReference>
<protein>
    <recommendedName>
        <fullName evidence="3">triacylglycerol lipase</fullName>
        <ecNumber evidence="3">3.1.1.3</ecNumber>
    </recommendedName>
</protein>
<evidence type="ECO:0000256" key="4">
    <source>
        <dbReference type="ARBA" id="ARBA00022525"/>
    </source>
</evidence>
<feature type="domain" description="Lipase-like C-terminal" evidence="9">
    <location>
        <begin position="81"/>
        <end position="446"/>
    </location>
</feature>
<evidence type="ECO:0000256" key="6">
    <source>
        <dbReference type="ARBA" id="ARBA00022801"/>
    </source>
</evidence>
<evidence type="ECO:0000256" key="3">
    <source>
        <dbReference type="ARBA" id="ARBA00013279"/>
    </source>
</evidence>
<feature type="region of interest" description="Disordered" evidence="8">
    <location>
        <begin position="34"/>
        <end position="65"/>
    </location>
</feature>